<sequence length="68" mass="8334">MKIPKYLKIIPSGTGKRSITFTVKVKWWGWPILIFKAMRERFVFPWYSWLAYPYFCVKIMRNACREVR</sequence>
<proteinExistence type="predicted"/>
<organism evidence="1 2">
    <name type="scientific">Papillibacter cinnamivorans DSM 12816</name>
    <dbReference type="NCBI Taxonomy" id="1122930"/>
    <lineage>
        <taxon>Bacteria</taxon>
        <taxon>Bacillati</taxon>
        <taxon>Bacillota</taxon>
        <taxon>Clostridia</taxon>
        <taxon>Eubacteriales</taxon>
        <taxon>Oscillospiraceae</taxon>
        <taxon>Papillibacter</taxon>
    </lineage>
</organism>
<evidence type="ECO:0000313" key="1">
    <source>
        <dbReference type="EMBL" id="SMC38572.1"/>
    </source>
</evidence>
<reference evidence="1 2" key="1">
    <citation type="submission" date="2017-04" db="EMBL/GenBank/DDBJ databases">
        <authorList>
            <person name="Afonso C.L."/>
            <person name="Miller P.J."/>
            <person name="Scott M.A."/>
            <person name="Spackman E."/>
            <person name="Goraichik I."/>
            <person name="Dimitrov K.M."/>
            <person name="Suarez D.L."/>
            <person name="Swayne D.E."/>
        </authorList>
    </citation>
    <scope>NUCLEOTIDE SEQUENCE [LARGE SCALE GENOMIC DNA]</scope>
    <source>
        <strain evidence="1 2">DSM 12816</strain>
    </source>
</reference>
<dbReference type="EMBL" id="FWXW01000001">
    <property type="protein sequence ID" value="SMC38572.1"/>
    <property type="molecule type" value="Genomic_DNA"/>
</dbReference>
<evidence type="ECO:0000313" key="2">
    <source>
        <dbReference type="Proteomes" id="UP000192790"/>
    </source>
</evidence>
<dbReference type="AlphaFoldDB" id="A0A1W1YR30"/>
<name>A0A1W1YR30_9FIRM</name>
<dbReference type="Proteomes" id="UP000192790">
    <property type="component" value="Unassembled WGS sequence"/>
</dbReference>
<dbReference type="STRING" id="1122930.SAMN02745168_0638"/>
<accession>A0A1W1YR30</accession>
<protein>
    <submittedName>
        <fullName evidence="1">Uncharacterized protein</fullName>
    </submittedName>
</protein>
<keyword evidence="2" id="KW-1185">Reference proteome</keyword>
<gene>
    <name evidence="1" type="ORF">SAMN02745168_0638</name>
</gene>